<dbReference type="InterPro" id="IPR051795">
    <property type="entry name" value="Glycosyl_Hydrlase_43"/>
</dbReference>
<feature type="compositionally biased region" description="Polar residues" evidence="5">
    <location>
        <begin position="1"/>
        <end position="15"/>
    </location>
</feature>
<accession>A0A6L6LU13</accession>
<keyword evidence="2 4" id="KW-0378">Hydrolase</keyword>
<dbReference type="Gene3D" id="2.115.10.20">
    <property type="entry name" value="Glycosyl hydrolase domain, family 43"/>
    <property type="match status" value="1"/>
</dbReference>
<protein>
    <submittedName>
        <fullName evidence="6">Family 43 glycosylhydrolase</fullName>
    </submittedName>
</protein>
<evidence type="ECO:0000256" key="5">
    <source>
        <dbReference type="SAM" id="MobiDB-lite"/>
    </source>
</evidence>
<dbReference type="GO" id="GO:0005975">
    <property type="term" value="P:carbohydrate metabolic process"/>
    <property type="evidence" value="ECO:0007669"/>
    <property type="project" value="InterPro"/>
</dbReference>
<dbReference type="InterPro" id="IPR006710">
    <property type="entry name" value="Glyco_hydro_43"/>
</dbReference>
<evidence type="ECO:0000256" key="3">
    <source>
        <dbReference type="ARBA" id="ARBA00023295"/>
    </source>
</evidence>
<sequence>MMAQTNAGGQTSFLTDQPHPENPQARCTTDEGSPLVVAVDEQARCCCGCFWKEELWLFVAAQNAAQEIHLYVRKADGTFAFQKVFCRMPAPVRQMNAFRDEASAELRLFVLADKGYILDRTGSMLVAFSANCESACALEINGALRIICDGSWHSLKGSEELEYERELSVPAYRINANRYDKLCETGSTQPGEITGSALRWKGKILYTCGARFERCGRENIDTFLCEGDETGNTFSRRYLVIPNGGGASLFADDEGTLFAAFVGRTSHSAVSGKPAIVRLERQESGFFRPRKGTVFEISPVDVLLPSDNGKRDIRDTFVCAAEDGWYYLTGTTARENGTFWKNTDGVNLWRSKDLKQWEFVKTVFDYRAQQESWQNQISDNCWAPEICRHDGTYWITYSLEPGCGLLKSVTGAPEGPYADMGRVVMRGIDSGFFVDDDDTMYLVWQNGWIAPFTPDGTSFAKDPVLLLPEDGCQVGYEGAGIIKVEGKYVLYAAEWNGDMRIDGTYDMMYSVADSLYGPYSPRKVLVPHGGHGCLFYDHEGRLRFTMFGNDRTAPFSRKAAIGTVEIRMENGQLILCPQ</sequence>
<evidence type="ECO:0000313" key="7">
    <source>
        <dbReference type="Proteomes" id="UP000472755"/>
    </source>
</evidence>
<name>A0A6L6LU13_9FIRM</name>
<dbReference type="CDD" id="cd08986">
    <property type="entry name" value="GH43-like"/>
    <property type="match status" value="1"/>
</dbReference>
<evidence type="ECO:0000256" key="4">
    <source>
        <dbReference type="RuleBase" id="RU361187"/>
    </source>
</evidence>
<dbReference type="Proteomes" id="UP000472755">
    <property type="component" value="Unassembled WGS sequence"/>
</dbReference>
<dbReference type="PANTHER" id="PTHR42812">
    <property type="entry name" value="BETA-XYLOSIDASE"/>
    <property type="match status" value="1"/>
</dbReference>
<dbReference type="PANTHER" id="PTHR42812:SF14">
    <property type="entry name" value="SECRETED PROTEIN"/>
    <property type="match status" value="1"/>
</dbReference>
<gene>
    <name evidence="6" type="ORF">GMD59_13000</name>
</gene>
<dbReference type="SUPFAM" id="SSF75005">
    <property type="entry name" value="Arabinanase/levansucrase/invertase"/>
    <property type="match status" value="1"/>
</dbReference>
<dbReference type="RefSeq" id="WP_155202264.1">
    <property type="nucleotide sequence ID" value="NZ_WMZN01000010.1"/>
</dbReference>
<evidence type="ECO:0000313" key="6">
    <source>
        <dbReference type="EMBL" id="MTS28197.1"/>
    </source>
</evidence>
<dbReference type="Pfam" id="PF04616">
    <property type="entry name" value="Glyco_hydro_43"/>
    <property type="match status" value="1"/>
</dbReference>
<comment type="caution">
    <text evidence="6">The sequence shown here is derived from an EMBL/GenBank/DDBJ whole genome shotgun (WGS) entry which is preliminary data.</text>
</comment>
<dbReference type="GO" id="GO:0004553">
    <property type="term" value="F:hydrolase activity, hydrolyzing O-glycosyl compounds"/>
    <property type="evidence" value="ECO:0007669"/>
    <property type="project" value="InterPro"/>
</dbReference>
<reference evidence="6 7" key="1">
    <citation type="journal article" date="2019" name="Nat. Med.">
        <title>A library of human gut bacterial isolates paired with longitudinal multiomics data enables mechanistic microbiome research.</title>
        <authorList>
            <person name="Poyet M."/>
            <person name="Groussin M."/>
            <person name="Gibbons S.M."/>
            <person name="Avila-Pacheco J."/>
            <person name="Jiang X."/>
            <person name="Kearney S.M."/>
            <person name="Perrotta A.R."/>
            <person name="Berdy B."/>
            <person name="Zhao S."/>
            <person name="Lieberman T.D."/>
            <person name="Swanson P.K."/>
            <person name="Smith M."/>
            <person name="Roesemann S."/>
            <person name="Alexander J.E."/>
            <person name="Rich S.A."/>
            <person name="Livny J."/>
            <person name="Vlamakis H."/>
            <person name="Clish C."/>
            <person name="Bullock K."/>
            <person name="Deik A."/>
            <person name="Scott J."/>
            <person name="Pierce K.A."/>
            <person name="Xavier R.J."/>
            <person name="Alm E.J."/>
        </authorList>
    </citation>
    <scope>NUCLEOTIDE SEQUENCE [LARGE SCALE GENOMIC DNA]</scope>
    <source>
        <strain evidence="6 7">BIOML-A4</strain>
    </source>
</reference>
<proteinExistence type="inferred from homology"/>
<feature type="region of interest" description="Disordered" evidence="5">
    <location>
        <begin position="1"/>
        <end position="27"/>
    </location>
</feature>
<dbReference type="InterPro" id="IPR023296">
    <property type="entry name" value="Glyco_hydro_beta-prop_sf"/>
</dbReference>
<dbReference type="AlphaFoldDB" id="A0A6L6LU13"/>
<organism evidence="6 7">
    <name type="scientific">Ruthenibacterium lactatiformans</name>
    <dbReference type="NCBI Taxonomy" id="1550024"/>
    <lineage>
        <taxon>Bacteria</taxon>
        <taxon>Bacillati</taxon>
        <taxon>Bacillota</taxon>
        <taxon>Clostridia</taxon>
        <taxon>Eubacteriales</taxon>
        <taxon>Oscillospiraceae</taxon>
        <taxon>Ruthenibacterium</taxon>
    </lineage>
</organism>
<evidence type="ECO:0000256" key="2">
    <source>
        <dbReference type="ARBA" id="ARBA00022801"/>
    </source>
</evidence>
<comment type="similarity">
    <text evidence="1 4">Belongs to the glycosyl hydrolase 43 family.</text>
</comment>
<evidence type="ECO:0000256" key="1">
    <source>
        <dbReference type="ARBA" id="ARBA00009865"/>
    </source>
</evidence>
<keyword evidence="3 4" id="KW-0326">Glycosidase</keyword>
<dbReference type="EMBL" id="WMZU01000023">
    <property type="protein sequence ID" value="MTS28197.1"/>
    <property type="molecule type" value="Genomic_DNA"/>
</dbReference>